<protein>
    <submittedName>
        <fullName evidence="6">LysR family transcriptional regulator</fullName>
    </submittedName>
</protein>
<dbReference type="Proteomes" id="UP000297521">
    <property type="component" value="Unassembled WGS sequence"/>
</dbReference>
<dbReference type="InterPro" id="IPR000847">
    <property type="entry name" value="LysR_HTH_N"/>
</dbReference>
<evidence type="ECO:0000313" key="7">
    <source>
        <dbReference type="Proteomes" id="UP000297521"/>
    </source>
</evidence>
<dbReference type="GO" id="GO:0003677">
    <property type="term" value="F:DNA binding"/>
    <property type="evidence" value="ECO:0007669"/>
    <property type="project" value="UniProtKB-KW"/>
</dbReference>
<name>A0AAX2SUT0_LIMRT</name>
<evidence type="ECO:0000256" key="3">
    <source>
        <dbReference type="ARBA" id="ARBA00023125"/>
    </source>
</evidence>
<dbReference type="Gene3D" id="1.10.10.10">
    <property type="entry name" value="Winged helix-like DNA-binding domain superfamily/Winged helix DNA-binding domain"/>
    <property type="match status" value="1"/>
</dbReference>
<dbReference type="PANTHER" id="PTHR30346:SF28">
    <property type="entry name" value="HTH-TYPE TRANSCRIPTIONAL REGULATOR CYNR"/>
    <property type="match status" value="1"/>
</dbReference>
<dbReference type="SUPFAM" id="SSF53850">
    <property type="entry name" value="Periplasmic binding protein-like II"/>
    <property type="match status" value="1"/>
</dbReference>
<organism evidence="6 7">
    <name type="scientific">Limosilactobacillus reuteri</name>
    <name type="common">Lactobacillus reuteri</name>
    <dbReference type="NCBI Taxonomy" id="1598"/>
    <lineage>
        <taxon>Bacteria</taxon>
        <taxon>Bacillati</taxon>
        <taxon>Bacillota</taxon>
        <taxon>Bacilli</taxon>
        <taxon>Lactobacillales</taxon>
        <taxon>Lactobacillaceae</taxon>
        <taxon>Limosilactobacillus</taxon>
    </lineage>
</organism>
<dbReference type="InterPro" id="IPR036388">
    <property type="entry name" value="WH-like_DNA-bd_sf"/>
</dbReference>
<reference evidence="6" key="2">
    <citation type="submission" date="2019-04" db="EMBL/GenBank/DDBJ databases">
        <authorList>
            <person name="Bisanz J.E."/>
            <person name="Chagwedera N.D."/>
            <person name="Chawla A."/>
            <person name="Turnbaugh P.J."/>
        </authorList>
    </citation>
    <scope>NUCLEOTIDE SEQUENCE</scope>
    <source>
        <strain evidence="6">I8-5</strain>
    </source>
</reference>
<dbReference type="InterPro" id="IPR036390">
    <property type="entry name" value="WH_DNA-bd_sf"/>
</dbReference>
<keyword evidence="4" id="KW-0804">Transcription</keyword>
<comment type="caution">
    <text evidence="6">The sequence shown here is derived from an EMBL/GenBank/DDBJ whole genome shotgun (WGS) entry which is preliminary data.</text>
</comment>
<evidence type="ECO:0000256" key="4">
    <source>
        <dbReference type="ARBA" id="ARBA00023163"/>
    </source>
</evidence>
<feature type="domain" description="HTH lysR-type" evidence="5">
    <location>
        <begin position="1"/>
        <end position="58"/>
    </location>
</feature>
<dbReference type="GO" id="GO:0032993">
    <property type="term" value="C:protein-DNA complex"/>
    <property type="evidence" value="ECO:0007669"/>
    <property type="project" value="TreeGrafter"/>
</dbReference>
<evidence type="ECO:0000256" key="1">
    <source>
        <dbReference type="ARBA" id="ARBA00009437"/>
    </source>
</evidence>
<dbReference type="InterPro" id="IPR005119">
    <property type="entry name" value="LysR_subst-bd"/>
</dbReference>
<evidence type="ECO:0000259" key="5">
    <source>
        <dbReference type="PROSITE" id="PS50931"/>
    </source>
</evidence>
<gene>
    <name evidence="6" type="ORF">E5F87_04630</name>
</gene>
<dbReference type="RefSeq" id="WP_122481393.1">
    <property type="nucleotide sequence ID" value="NZ_JAJGTA010000052.1"/>
</dbReference>
<dbReference type="PROSITE" id="PS50931">
    <property type="entry name" value="HTH_LYSR"/>
    <property type="match status" value="1"/>
</dbReference>
<sequence>MEIEQLETFLAVSQLGSFQKAADQKFISQRTVSKQMTNLENELGIKLFFRGSNKILLTQAGIYFAQRSNELINQLNDSIGKLHDITNNNLQHLRIGYFSPFEGRLLTSHLKKYQKVAKNKPINFHVTEASIEHLIADVTMGTLDCAYILDYGTHEHLLNTELNNISLIEGEMVLGMSKDHPLVAKEEIFPEDLLGQTILYYSNESSTYLQSAFLATLPHNHTYNVQRVGTIEQMQTLVALGQAIAFYPQSLPLFSNEWIVFRRLYSSKNISSQKYVIRLIYRSDNNINGLQYYRKFLINILK</sequence>
<keyword evidence="2" id="KW-0805">Transcription regulation</keyword>
<dbReference type="Pfam" id="PF00126">
    <property type="entry name" value="HTH_1"/>
    <property type="match status" value="1"/>
</dbReference>
<dbReference type="FunFam" id="1.10.10.10:FF:000001">
    <property type="entry name" value="LysR family transcriptional regulator"/>
    <property type="match status" value="1"/>
</dbReference>
<reference evidence="6" key="1">
    <citation type="journal article" date="2019" name="Cell Metab.">
        <title>Nutrient sensing in CD11c cells alters the gut microbiome to regulate food intake and body mass.</title>
        <authorList>
            <person name="Chagwedera N.D."/>
            <person name="Ang Q.Y."/>
            <person name="Bisanz J.E."/>
            <person name="Leong Y.A."/>
            <person name="Ganeshan K."/>
            <person name="Cai J."/>
            <person name="Patterson A.D."/>
            <person name="Turnbaugh P.J."/>
            <person name="Chawla A."/>
        </authorList>
    </citation>
    <scope>NUCLEOTIDE SEQUENCE</scope>
    <source>
        <strain evidence="6">I8-5</strain>
    </source>
</reference>
<dbReference type="PANTHER" id="PTHR30346">
    <property type="entry name" value="TRANSCRIPTIONAL DUAL REGULATOR HCAR-RELATED"/>
    <property type="match status" value="1"/>
</dbReference>
<dbReference type="CDD" id="cd05466">
    <property type="entry name" value="PBP2_LTTR_substrate"/>
    <property type="match status" value="1"/>
</dbReference>
<keyword evidence="3" id="KW-0238">DNA-binding</keyword>
<comment type="similarity">
    <text evidence="1">Belongs to the LysR transcriptional regulatory family.</text>
</comment>
<proteinExistence type="inferred from homology"/>
<dbReference type="GeneID" id="77191271"/>
<dbReference type="AlphaFoldDB" id="A0AAX2SUT0"/>
<accession>A0AAX2SUT0</accession>
<dbReference type="PRINTS" id="PR00039">
    <property type="entry name" value="HTHLYSR"/>
</dbReference>
<dbReference type="GO" id="GO:0003700">
    <property type="term" value="F:DNA-binding transcription factor activity"/>
    <property type="evidence" value="ECO:0007669"/>
    <property type="project" value="InterPro"/>
</dbReference>
<dbReference type="SUPFAM" id="SSF46785">
    <property type="entry name" value="Winged helix' DNA-binding domain"/>
    <property type="match status" value="1"/>
</dbReference>
<evidence type="ECO:0000256" key="2">
    <source>
        <dbReference type="ARBA" id="ARBA00023015"/>
    </source>
</evidence>
<dbReference type="Gene3D" id="3.40.190.10">
    <property type="entry name" value="Periplasmic binding protein-like II"/>
    <property type="match status" value="2"/>
</dbReference>
<evidence type="ECO:0000313" key="6">
    <source>
        <dbReference type="EMBL" id="TGB11504.1"/>
    </source>
</evidence>
<dbReference type="EMBL" id="SRKR01000006">
    <property type="protein sequence ID" value="TGB11504.1"/>
    <property type="molecule type" value="Genomic_DNA"/>
</dbReference>
<dbReference type="Pfam" id="PF03466">
    <property type="entry name" value="LysR_substrate"/>
    <property type="match status" value="1"/>
</dbReference>